<dbReference type="EMBL" id="JAGFBS010000001">
    <property type="protein sequence ID" value="KAG6382039.1"/>
    <property type="molecule type" value="Genomic_DNA"/>
</dbReference>
<sequence length="202" mass="21881">MQRLQVLTIVTTFLASMDGELFALTALNTQIGHSVSTTARELVYACLAGALIFHICASILGYVASFALIRYRIVEVSGEDDTKVTKVGEILLFGLGTAQPRRLSQRIVLEAVRPLHWLLGLLQRPARFRFLSVRSSQVSSPPPLSLLTRCYYTTLCLTAAGFVLALTGILAYIWAGLRMSVGIFSTACLGVGISAGLWAIAM</sequence>
<keyword evidence="3" id="KW-1185">Reference proteome</keyword>
<protein>
    <recommendedName>
        <fullName evidence="4">Transmembrane protein</fullName>
    </recommendedName>
</protein>
<proteinExistence type="predicted"/>
<evidence type="ECO:0000313" key="3">
    <source>
        <dbReference type="Proteomes" id="UP000683000"/>
    </source>
</evidence>
<feature type="transmembrane region" description="Helical" evidence="1">
    <location>
        <begin position="150"/>
        <end position="175"/>
    </location>
</feature>
<feature type="transmembrane region" description="Helical" evidence="1">
    <location>
        <begin position="181"/>
        <end position="201"/>
    </location>
</feature>
<evidence type="ECO:0008006" key="4">
    <source>
        <dbReference type="Google" id="ProtNLM"/>
    </source>
</evidence>
<keyword evidence="1" id="KW-0812">Transmembrane</keyword>
<dbReference type="AlphaFoldDB" id="A0A8I2YZ33"/>
<keyword evidence="1" id="KW-0472">Membrane</keyword>
<dbReference type="OrthoDB" id="2653987at2759"/>
<name>A0A8I2YZ33_9AGAM</name>
<gene>
    <name evidence="2" type="ORF">JVT61DRAFT_673</name>
</gene>
<reference evidence="2" key="1">
    <citation type="submission" date="2021-03" db="EMBL/GenBank/DDBJ databases">
        <title>Evolutionary innovations through gain and loss of genes in the ectomycorrhizal Boletales.</title>
        <authorList>
            <person name="Wu G."/>
            <person name="Miyauchi S."/>
            <person name="Morin E."/>
            <person name="Yang Z.-L."/>
            <person name="Xu J."/>
            <person name="Martin F.M."/>
        </authorList>
    </citation>
    <scope>NUCLEOTIDE SEQUENCE</scope>
    <source>
        <strain evidence="2">BR01</strain>
    </source>
</reference>
<evidence type="ECO:0000313" key="2">
    <source>
        <dbReference type="EMBL" id="KAG6382039.1"/>
    </source>
</evidence>
<feature type="transmembrane region" description="Helical" evidence="1">
    <location>
        <begin position="42"/>
        <end position="69"/>
    </location>
</feature>
<keyword evidence="1" id="KW-1133">Transmembrane helix</keyword>
<organism evidence="2 3">
    <name type="scientific">Boletus reticuloceps</name>
    <dbReference type="NCBI Taxonomy" id="495285"/>
    <lineage>
        <taxon>Eukaryota</taxon>
        <taxon>Fungi</taxon>
        <taxon>Dikarya</taxon>
        <taxon>Basidiomycota</taxon>
        <taxon>Agaricomycotina</taxon>
        <taxon>Agaricomycetes</taxon>
        <taxon>Agaricomycetidae</taxon>
        <taxon>Boletales</taxon>
        <taxon>Boletineae</taxon>
        <taxon>Boletaceae</taxon>
        <taxon>Boletoideae</taxon>
        <taxon>Boletus</taxon>
    </lineage>
</organism>
<comment type="caution">
    <text evidence="2">The sequence shown here is derived from an EMBL/GenBank/DDBJ whole genome shotgun (WGS) entry which is preliminary data.</text>
</comment>
<dbReference type="Proteomes" id="UP000683000">
    <property type="component" value="Unassembled WGS sequence"/>
</dbReference>
<accession>A0A8I2YZ33</accession>
<evidence type="ECO:0000256" key="1">
    <source>
        <dbReference type="SAM" id="Phobius"/>
    </source>
</evidence>